<proteinExistence type="predicted"/>
<dbReference type="AlphaFoldDB" id="A0A4V3V0T8"/>
<feature type="transmembrane region" description="Helical" evidence="1">
    <location>
        <begin position="20"/>
        <end position="40"/>
    </location>
</feature>
<gene>
    <name evidence="2" type="ORF">E7811_06030</name>
</gene>
<evidence type="ECO:0000256" key="1">
    <source>
        <dbReference type="SAM" id="Phobius"/>
    </source>
</evidence>
<keyword evidence="1" id="KW-0472">Membrane</keyword>
<protein>
    <submittedName>
        <fullName evidence="2">DUF898 family protein</fullName>
    </submittedName>
</protein>
<keyword evidence="3" id="KW-1185">Reference proteome</keyword>
<sequence>MIETGSFEKATYAGKGGPLFRLALATNLLTVLTLGIYRFWGKTRIRRFIWSATRFQGDAFEYTGTGLEKFLGFLVAMVFLAVYLGIVNLLLFFAGIRFVLEPTTEAELTMQSTVIFVSFLALLPWMFFAEYRSRRYKLARTRFRGIRFGMESQALGYVLRALGHTLLTTVTLGLLLPRQTFGLAKYMTDRSYYGDARFVQSGRWTALYGAMKHVFIGAVIVIAAIVMTFVMAGMNPSDPAGMTPWAILPVVFGYVWLLIGFVYYRVQSFAYLMSNTTLEGEVLFASNPSLKTILTKVIVGTILLVIAAAVVLLGYGLIVAGLFASLGEGAEDIGIVRLVIIAGLYLLLLAALSAGALALITHPVIAHIVATSSVANAEALSRVRQRAFDKGADADGFADALDIGGAI</sequence>
<feature type="transmembrane region" description="Helical" evidence="1">
    <location>
        <begin position="297"/>
        <end position="323"/>
    </location>
</feature>
<dbReference type="EMBL" id="SSND01000001">
    <property type="protein sequence ID" value="THD85262.1"/>
    <property type="molecule type" value="Genomic_DNA"/>
</dbReference>
<accession>A0A4V3V0T8</accession>
<dbReference type="OrthoDB" id="7462354at2"/>
<keyword evidence="1" id="KW-0812">Transmembrane</keyword>
<dbReference type="InterPro" id="IPR010295">
    <property type="entry name" value="DUF898"/>
</dbReference>
<name>A0A4V3V0T8_9RHOB</name>
<organism evidence="2 3">
    <name type="scientific">Aliigemmobacter aestuarii</name>
    <dbReference type="NCBI Taxonomy" id="1445661"/>
    <lineage>
        <taxon>Bacteria</taxon>
        <taxon>Pseudomonadati</taxon>
        <taxon>Pseudomonadota</taxon>
        <taxon>Alphaproteobacteria</taxon>
        <taxon>Rhodobacterales</taxon>
        <taxon>Paracoccaceae</taxon>
        <taxon>Aliigemmobacter</taxon>
    </lineage>
</organism>
<feature type="transmembrane region" description="Helical" evidence="1">
    <location>
        <begin position="245"/>
        <end position="264"/>
    </location>
</feature>
<dbReference type="Proteomes" id="UP000309450">
    <property type="component" value="Unassembled WGS sequence"/>
</dbReference>
<reference evidence="2 3" key="1">
    <citation type="submission" date="2019-04" db="EMBL/GenBank/DDBJ databases">
        <title>Draft genome sequence of Gemmobacter aestuarii sp. nov.</title>
        <authorList>
            <person name="Hameed A."/>
            <person name="Lin S.-Y."/>
            <person name="Shahina M."/>
            <person name="Lai W.-A."/>
            <person name="Young C.-C."/>
        </authorList>
    </citation>
    <scope>NUCLEOTIDE SEQUENCE [LARGE SCALE GENOMIC DNA]</scope>
    <source>
        <strain evidence="2 3">CC-PW-75</strain>
    </source>
</reference>
<feature type="transmembrane region" description="Helical" evidence="1">
    <location>
        <begin position="214"/>
        <end position="233"/>
    </location>
</feature>
<feature type="transmembrane region" description="Helical" evidence="1">
    <location>
        <begin position="335"/>
        <end position="360"/>
    </location>
</feature>
<dbReference type="Pfam" id="PF05987">
    <property type="entry name" value="DUF898"/>
    <property type="match status" value="1"/>
</dbReference>
<comment type="caution">
    <text evidence="2">The sequence shown here is derived from an EMBL/GenBank/DDBJ whole genome shotgun (WGS) entry which is preliminary data.</text>
</comment>
<feature type="transmembrane region" description="Helical" evidence="1">
    <location>
        <begin position="114"/>
        <end position="133"/>
    </location>
</feature>
<dbReference type="RefSeq" id="WP_136393635.1">
    <property type="nucleotide sequence ID" value="NZ_SSND01000001.1"/>
</dbReference>
<keyword evidence="1" id="KW-1133">Transmembrane helix</keyword>
<evidence type="ECO:0000313" key="3">
    <source>
        <dbReference type="Proteomes" id="UP000309450"/>
    </source>
</evidence>
<evidence type="ECO:0000313" key="2">
    <source>
        <dbReference type="EMBL" id="THD85262.1"/>
    </source>
</evidence>
<feature type="transmembrane region" description="Helical" evidence="1">
    <location>
        <begin position="70"/>
        <end position="94"/>
    </location>
</feature>